<feature type="domain" description="Histidine kinase" evidence="10">
    <location>
        <begin position="481"/>
        <end position="698"/>
    </location>
</feature>
<dbReference type="PRINTS" id="PR00344">
    <property type="entry name" value="BCTRLSENSOR"/>
</dbReference>
<feature type="transmembrane region" description="Helical" evidence="9">
    <location>
        <begin position="299"/>
        <end position="323"/>
    </location>
</feature>
<dbReference type="RefSeq" id="WP_120602809.1">
    <property type="nucleotide sequence ID" value="NZ_RAWE01000035.1"/>
</dbReference>
<evidence type="ECO:0000256" key="9">
    <source>
        <dbReference type="SAM" id="Phobius"/>
    </source>
</evidence>
<reference evidence="12" key="1">
    <citation type="submission" date="2018-09" db="EMBL/GenBank/DDBJ databases">
        <authorList>
            <person name="Livingstone P.G."/>
            <person name="Whitworth D.E."/>
        </authorList>
    </citation>
    <scope>NUCLEOTIDE SEQUENCE [LARGE SCALE GENOMIC DNA]</scope>
    <source>
        <strain evidence="12">CA043D</strain>
    </source>
</reference>
<keyword evidence="8" id="KW-0902">Two-component regulatory system</keyword>
<keyword evidence="6 11" id="KW-0418">Kinase</keyword>
<dbReference type="InterPro" id="IPR036890">
    <property type="entry name" value="HATPase_C_sf"/>
</dbReference>
<dbReference type="CDD" id="cd00082">
    <property type="entry name" value="HisKA"/>
    <property type="match status" value="1"/>
</dbReference>
<keyword evidence="9" id="KW-1133">Transmembrane helix</keyword>
<dbReference type="EC" id="2.7.13.3" evidence="2"/>
<evidence type="ECO:0000256" key="5">
    <source>
        <dbReference type="ARBA" id="ARBA00022741"/>
    </source>
</evidence>
<dbReference type="Pfam" id="PF08448">
    <property type="entry name" value="PAS_4"/>
    <property type="match status" value="1"/>
</dbReference>
<dbReference type="EMBL" id="RAWE01000035">
    <property type="protein sequence ID" value="RKH03864.1"/>
    <property type="molecule type" value="Genomic_DNA"/>
</dbReference>
<dbReference type="InterPro" id="IPR013656">
    <property type="entry name" value="PAS_4"/>
</dbReference>
<protein>
    <recommendedName>
        <fullName evidence="2">histidine kinase</fullName>
        <ecNumber evidence="2">2.7.13.3</ecNumber>
    </recommendedName>
</protein>
<keyword evidence="9" id="KW-0472">Membrane</keyword>
<gene>
    <name evidence="11" type="ORF">D7X32_12785</name>
</gene>
<keyword evidence="4" id="KW-0808">Transferase</keyword>
<dbReference type="Pfam" id="PF00512">
    <property type="entry name" value="HisKA"/>
    <property type="match status" value="1"/>
</dbReference>
<organism evidence="11 12">
    <name type="scientific">Corallococcus carmarthensis</name>
    <dbReference type="NCBI Taxonomy" id="2316728"/>
    <lineage>
        <taxon>Bacteria</taxon>
        <taxon>Pseudomonadati</taxon>
        <taxon>Myxococcota</taxon>
        <taxon>Myxococcia</taxon>
        <taxon>Myxococcales</taxon>
        <taxon>Cystobacterineae</taxon>
        <taxon>Myxococcaceae</taxon>
        <taxon>Corallococcus</taxon>
    </lineage>
</organism>
<dbReference type="OrthoDB" id="9773941at2"/>
<sequence>MHRLLAPLLLLLVALASVAGGAVWFIQRDRQALVEQFGRDRQAQLDEAASGVARSLEDLGDNLRFASELLAQPGSAGDHHNELRALLEAVGQYRAIAVLGPDGEERLFLVDHKSRHLPREAVHPPALADTARQALTAPVGHVIPSHPIEGAASSGWMRVFATRIDSGAPGGGGAVAILVDTEPLFAPLRVVTVDGNTRLLLLGAHGTPAPMSDPALASWHGRLGESAGTLVPGLRAMVERMRAGASGTLRLNEAEAQRLGLGPADAVATFRPLRMRGEASWSVATLSSTSALRSHERTLVLRLSLAALLIAVFLVAFGTYVVLANRRAVALRESLRHAARFAHLHEETQKILDHIPTGILALSHEGRISAVNQALRARLPATAVGSTLPEAFPTAPAAAVQRLEAMVLSARDKGAVRSLHGEPLSLFNEKDQFNVHAVPLEHGDGEVSTLLVLEDLSNVRMLEDQLLRAEKLATVGVLAAGVAHEIGTPLGIIRGHAEYMLQKVGGVEHPQGRGLNAIVTQIDRVSRIIRQLLDLSRLQPARAGVVPLAPVVRGLQELLDVEAERRHVHFELDVPERLPSLAADADQLQQVLLNLALNACDACTAGGHVRLSASVCAAGDAGAVEQVEIRVQDDGRGIAPEHLHQVFDPFFTTKKRGQGTGLGLSVVAQIVRNHGGQVGVDSEPGRGTVVTLRWPVAAASGWEERHAV</sequence>
<dbReference type="SMART" id="SM00388">
    <property type="entry name" value="HisKA"/>
    <property type="match status" value="1"/>
</dbReference>
<dbReference type="Gene3D" id="3.30.450.20">
    <property type="entry name" value="PAS domain"/>
    <property type="match status" value="1"/>
</dbReference>
<name>A0A3A8KPI1_9BACT</name>
<dbReference type="PROSITE" id="PS50109">
    <property type="entry name" value="HIS_KIN"/>
    <property type="match status" value="1"/>
</dbReference>
<evidence type="ECO:0000256" key="8">
    <source>
        <dbReference type="ARBA" id="ARBA00023012"/>
    </source>
</evidence>
<dbReference type="InterPro" id="IPR036097">
    <property type="entry name" value="HisK_dim/P_sf"/>
</dbReference>
<comment type="catalytic activity">
    <reaction evidence="1">
        <text>ATP + protein L-histidine = ADP + protein N-phospho-L-histidine.</text>
        <dbReference type="EC" id="2.7.13.3"/>
    </reaction>
</comment>
<evidence type="ECO:0000256" key="4">
    <source>
        <dbReference type="ARBA" id="ARBA00022679"/>
    </source>
</evidence>
<keyword evidence="3" id="KW-0597">Phosphoprotein</keyword>
<evidence type="ECO:0000256" key="3">
    <source>
        <dbReference type="ARBA" id="ARBA00022553"/>
    </source>
</evidence>
<keyword evidence="9" id="KW-0812">Transmembrane</keyword>
<dbReference type="GO" id="GO:0000155">
    <property type="term" value="F:phosphorelay sensor kinase activity"/>
    <property type="evidence" value="ECO:0007669"/>
    <property type="project" value="InterPro"/>
</dbReference>
<accession>A0A3A8KPI1</accession>
<keyword evidence="12" id="KW-1185">Reference proteome</keyword>
<dbReference type="GO" id="GO:0005524">
    <property type="term" value="F:ATP binding"/>
    <property type="evidence" value="ECO:0007669"/>
    <property type="project" value="UniProtKB-KW"/>
</dbReference>
<dbReference type="SUPFAM" id="SSF47384">
    <property type="entry name" value="Homodimeric domain of signal transducing histidine kinase"/>
    <property type="match status" value="1"/>
</dbReference>
<evidence type="ECO:0000256" key="1">
    <source>
        <dbReference type="ARBA" id="ARBA00000085"/>
    </source>
</evidence>
<dbReference type="Proteomes" id="UP000268313">
    <property type="component" value="Unassembled WGS sequence"/>
</dbReference>
<dbReference type="InterPro" id="IPR003661">
    <property type="entry name" value="HisK_dim/P_dom"/>
</dbReference>
<dbReference type="Gene3D" id="3.30.565.10">
    <property type="entry name" value="Histidine kinase-like ATPase, C-terminal domain"/>
    <property type="match status" value="1"/>
</dbReference>
<dbReference type="SUPFAM" id="SSF55874">
    <property type="entry name" value="ATPase domain of HSP90 chaperone/DNA topoisomerase II/histidine kinase"/>
    <property type="match status" value="1"/>
</dbReference>
<evidence type="ECO:0000256" key="6">
    <source>
        <dbReference type="ARBA" id="ARBA00022777"/>
    </source>
</evidence>
<dbReference type="InterPro" id="IPR035965">
    <property type="entry name" value="PAS-like_dom_sf"/>
</dbReference>
<dbReference type="SUPFAM" id="SSF55785">
    <property type="entry name" value="PYP-like sensor domain (PAS domain)"/>
    <property type="match status" value="1"/>
</dbReference>
<evidence type="ECO:0000259" key="10">
    <source>
        <dbReference type="PROSITE" id="PS50109"/>
    </source>
</evidence>
<dbReference type="InterPro" id="IPR005467">
    <property type="entry name" value="His_kinase_dom"/>
</dbReference>
<dbReference type="CDD" id="cd00075">
    <property type="entry name" value="HATPase"/>
    <property type="match status" value="1"/>
</dbReference>
<keyword evidence="7" id="KW-0067">ATP-binding</keyword>
<dbReference type="Pfam" id="PF02518">
    <property type="entry name" value="HATPase_c"/>
    <property type="match status" value="1"/>
</dbReference>
<dbReference type="InterPro" id="IPR003594">
    <property type="entry name" value="HATPase_dom"/>
</dbReference>
<evidence type="ECO:0000256" key="7">
    <source>
        <dbReference type="ARBA" id="ARBA00022840"/>
    </source>
</evidence>
<proteinExistence type="predicted"/>
<dbReference type="InterPro" id="IPR004358">
    <property type="entry name" value="Sig_transdc_His_kin-like_C"/>
</dbReference>
<dbReference type="AlphaFoldDB" id="A0A3A8KPI1"/>
<evidence type="ECO:0000313" key="12">
    <source>
        <dbReference type="Proteomes" id="UP000268313"/>
    </source>
</evidence>
<dbReference type="Gene3D" id="1.10.287.130">
    <property type="match status" value="1"/>
</dbReference>
<dbReference type="PANTHER" id="PTHR43065">
    <property type="entry name" value="SENSOR HISTIDINE KINASE"/>
    <property type="match status" value="1"/>
</dbReference>
<dbReference type="SMART" id="SM00387">
    <property type="entry name" value="HATPase_c"/>
    <property type="match status" value="1"/>
</dbReference>
<comment type="caution">
    <text evidence="11">The sequence shown here is derived from an EMBL/GenBank/DDBJ whole genome shotgun (WGS) entry which is preliminary data.</text>
</comment>
<keyword evidence="5" id="KW-0547">Nucleotide-binding</keyword>
<dbReference type="PANTHER" id="PTHR43065:SF10">
    <property type="entry name" value="PEROXIDE STRESS-ACTIVATED HISTIDINE KINASE MAK3"/>
    <property type="match status" value="1"/>
</dbReference>
<evidence type="ECO:0000256" key="2">
    <source>
        <dbReference type="ARBA" id="ARBA00012438"/>
    </source>
</evidence>
<evidence type="ECO:0000313" key="11">
    <source>
        <dbReference type="EMBL" id="RKH03864.1"/>
    </source>
</evidence>